<dbReference type="Proteomes" id="UP000005380">
    <property type="component" value="Chromosome"/>
</dbReference>
<name>W0DUU6_9GAMM</name>
<accession>W0DUU6</accession>
<dbReference type="HOGENOM" id="CLU_1969514_0_0_6"/>
<gene>
    <name evidence="1" type="ORF">THIAE_02380</name>
</gene>
<dbReference type="eggNOG" id="COG1974">
    <property type="taxonomic scope" value="Bacteria"/>
</dbReference>
<dbReference type="AlphaFoldDB" id="W0DUU6"/>
<dbReference type="STRING" id="717772.THIAE_02380"/>
<protein>
    <submittedName>
        <fullName evidence="1">Uncharacterized protein</fullName>
    </submittedName>
</protein>
<organism evidence="1 2">
    <name type="scientific">Thiomicrospira aerophila AL3</name>
    <dbReference type="NCBI Taxonomy" id="717772"/>
    <lineage>
        <taxon>Bacteria</taxon>
        <taxon>Pseudomonadati</taxon>
        <taxon>Pseudomonadota</taxon>
        <taxon>Gammaproteobacteria</taxon>
        <taxon>Thiotrichales</taxon>
        <taxon>Piscirickettsiaceae</taxon>
        <taxon>Thiomicrospira</taxon>
    </lineage>
</organism>
<dbReference type="EMBL" id="CP007030">
    <property type="protein sequence ID" value="AHF02192.1"/>
    <property type="molecule type" value="Genomic_DNA"/>
</dbReference>
<dbReference type="RefSeq" id="WP_006459897.1">
    <property type="nucleotide sequence ID" value="NZ_CP007030.1"/>
</dbReference>
<dbReference type="KEGG" id="tao:THIAE_02380"/>
<dbReference type="OrthoDB" id="9791537at2"/>
<reference evidence="1 2" key="1">
    <citation type="submission" date="2013-12" db="EMBL/GenBank/DDBJ databases">
        <authorList>
            <consortium name="DOE Joint Genome Institute"/>
            <person name="Kappler U."/>
            <person name="Huntemann M."/>
            <person name="Han J."/>
            <person name="Chen A."/>
            <person name="Kyrpides N."/>
            <person name="Mavromatis K."/>
            <person name="Markowitz V."/>
            <person name="Palaniappan K."/>
            <person name="Ivanova N."/>
            <person name="Schaumberg A."/>
            <person name="Pati A."/>
            <person name="Liolios K."/>
            <person name="Nordberg H.P."/>
            <person name="Cantor M.N."/>
            <person name="Hua S.X."/>
            <person name="Woyke T."/>
        </authorList>
    </citation>
    <scope>NUCLEOTIDE SEQUENCE [LARGE SCALE GENOMIC DNA]</scope>
    <source>
        <strain evidence="2">AL2</strain>
    </source>
</reference>
<proteinExistence type="predicted"/>
<sequence>MNSIYDIRRHNAQLLVNFIGNKTLFSERIERSPTQVSRILGLNPTRNIGEKFARHIEHCFCLPKFWLDQTHQQLETVKANINTINQDRYEHLHHVLCELYQATITKHIDQTTYNMLVEVFEHHQKTV</sequence>
<evidence type="ECO:0000313" key="1">
    <source>
        <dbReference type="EMBL" id="AHF02192.1"/>
    </source>
</evidence>
<evidence type="ECO:0000313" key="2">
    <source>
        <dbReference type="Proteomes" id="UP000005380"/>
    </source>
</evidence>
<dbReference type="InParanoid" id="W0DUU6"/>
<keyword evidence="2" id="KW-1185">Reference proteome</keyword>